<dbReference type="GO" id="GO:0003887">
    <property type="term" value="F:DNA-directed DNA polymerase activity"/>
    <property type="evidence" value="ECO:0007669"/>
    <property type="project" value="UniProtKB-KW"/>
</dbReference>
<dbReference type="NCBIfam" id="NF006375">
    <property type="entry name" value="PRK08609.1"/>
    <property type="match status" value="1"/>
</dbReference>
<dbReference type="Gene3D" id="3.30.460.10">
    <property type="entry name" value="Beta Polymerase, domain 2"/>
    <property type="match status" value="1"/>
</dbReference>
<dbReference type="Pfam" id="PF14791">
    <property type="entry name" value="DNA_pol_B_thumb"/>
    <property type="match status" value="1"/>
</dbReference>
<keyword evidence="12" id="KW-0540">Nuclease</keyword>
<dbReference type="Gene3D" id="3.30.210.10">
    <property type="entry name" value="DNA polymerase, thumb domain"/>
    <property type="match status" value="1"/>
</dbReference>
<dbReference type="Pfam" id="PF14716">
    <property type="entry name" value="HHH_8"/>
    <property type="match status" value="1"/>
</dbReference>
<dbReference type="GO" id="GO:0042578">
    <property type="term" value="F:phosphoric ester hydrolase activity"/>
    <property type="evidence" value="ECO:0007669"/>
    <property type="project" value="TreeGrafter"/>
</dbReference>
<evidence type="ECO:0000256" key="3">
    <source>
        <dbReference type="ARBA" id="ARBA00022634"/>
    </source>
</evidence>
<dbReference type="Gene3D" id="1.10.150.20">
    <property type="entry name" value="5' to 3' exonuclease, C-terminal subdomain"/>
    <property type="match status" value="1"/>
</dbReference>
<comment type="cofactor">
    <cofactor evidence="1">
        <name>Mg(2+)</name>
        <dbReference type="ChEBI" id="CHEBI:18420"/>
    </cofactor>
</comment>
<comment type="catalytic activity">
    <reaction evidence="8">
        <text>DNA(n) + a 2'-deoxyribonucleoside 5'-triphosphate = DNA(n+1) + diphosphate</text>
        <dbReference type="Rhea" id="RHEA:22508"/>
        <dbReference type="Rhea" id="RHEA-COMP:17339"/>
        <dbReference type="Rhea" id="RHEA-COMP:17340"/>
        <dbReference type="ChEBI" id="CHEBI:33019"/>
        <dbReference type="ChEBI" id="CHEBI:61560"/>
        <dbReference type="ChEBI" id="CHEBI:173112"/>
        <dbReference type="EC" id="2.7.7.7"/>
    </reaction>
</comment>
<dbReference type="GO" id="GO:0008270">
    <property type="term" value="F:zinc ion binding"/>
    <property type="evidence" value="ECO:0007669"/>
    <property type="project" value="TreeGrafter"/>
</dbReference>
<dbReference type="EMBL" id="CCSE01000001">
    <property type="protein sequence ID" value="CEA00646.1"/>
    <property type="molecule type" value="Genomic_DNA"/>
</dbReference>
<dbReference type="InterPro" id="IPR004013">
    <property type="entry name" value="PHP_dom"/>
</dbReference>
<dbReference type="PANTHER" id="PTHR36928">
    <property type="entry name" value="PHOSPHATASE YCDX-RELATED"/>
    <property type="match status" value="1"/>
</dbReference>
<dbReference type="Pfam" id="PF14520">
    <property type="entry name" value="HHH_5"/>
    <property type="match status" value="1"/>
</dbReference>
<dbReference type="HOGENOM" id="CLU_017729_1_0_9"/>
<evidence type="ECO:0000256" key="2">
    <source>
        <dbReference type="ARBA" id="ARBA00012417"/>
    </source>
</evidence>
<sequence length="570" mass="64786">MNKKDVIRLLEKIAVYMELNLENPFKVSAYRKAAASLETDGRTLDEIEDFSALKGIGKGTNEVITEFVRTGESPVLKELEDKVPSGLVRMLKLPTLGPKKIAKIHDALGISTLEDLKTACENQEVSALPGFGKKTEENILKSIETVLNRPERYPIARVLKFQKVITDVIETIPGVERYDMTGSGRRTKETSRDLDFIVKVEDYEMFTETMVSQPFVKHVVAQGDKKLSVEIEHDFDEINVDFRFVNGDEYISTLQHFTGSKDHNVKMRQIAKARGEKISEYGVETHDGVKTFSSEEEFYNYFELPYIPPAMRETGQETDIDVTEIIKHSDIKGDLHMHTVYSDGAYSVRDMVEAARRKGYSYIVITDHSKSLRVANGLSDERLLEQLAEIRAIDKEYDDIDVYSGTEMDILADGTLDYPDDILSQLDYVIAAIHSSFQQSEEDIMKRLKAAMDNPYVRHIAHPTGRLIGVRDGYPVNMDELFDYAKQTNTVLEINANPQRLDLSSDVIANRDVMFTVNTDAHHTDHLDFMKYGVDTLQKAFVKKSQVLNAMTREEFKAFINKSKQSDINE</sequence>
<evidence type="ECO:0000259" key="10">
    <source>
        <dbReference type="SMART" id="SM00481"/>
    </source>
</evidence>
<dbReference type="InterPro" id="IPR003141">
    <property type="entry name" value="Pol/His_phosphatase_N"/>
</dbReference>
<dbReference type="Proteomes" id="UP000044136">
    <property type="component" value="Unassembled WGS sequence"/>
</dbReference>
<keyword evidence="13" id="KW-1185">Reference proteome</keyword>
<gene>
    <name evidence="12" type="primary">polX</name>
    <name evidence="12" type="ORF">BN1048_01031</name>
</gene>
<dbReference type="InterPro" id="IPR022311">
    <property type="entry name" value="PolX-like"/>
</dbReference>
<feature type="domain" description="Helix-hairpin-helix DNA-binding motif class 1" evidence="9">
    <location>
        <begin position="123"/>
        <end position="142"/>
    </location>
</feature>
<dbReference type="InterPro" id="IPR047967">
    <property type="entry name" value="PolX_PHP"/>
</dbReference>
<dbReference type="InterPro" id="IPR016195">
    <property type="entry name" value="Pol/histidinol_Pase-like"/>
</dbReference>
<protein>
    <recommendedName>
        <fullName evidence="2">DNA-directed DNA polymerase</fullName>
        <ecNumber evidence="2">2.7.7.7</ecNumber>
    </recommendedName>
</protein>
<dbReference type="SMART" id="SM00483">
    <property type="entry name" value="POLXc"/>
    <property type="match status" value="1"/>
</dbReference>
<dbReference type="RefSeq" id="WP_035809151.1">
    <property type="nucleotide sequence ID" value="NZ_CCSE01000001.1"/>
</dbReference>
<reference evidence="12 13" key="1">
    <citation type="submission" date="2014-07" db="EMBL/GenBank/DDBJ databases">
        <authorList>
            <person name="Urmite Genomes Urmite Genomes"/>
        </authorList>
    </citation>
    <scope>NUCLEOTIDE SEQUENCE [LARGE SCALE GENOMIC DNA]</scope>
    <source>
        <strain evidence="12 13">13MG44_air</strain>
    </source>
</reference>
<proteinExistence type="predicted"/>
<evidence type="ECO:0000256" key="6">
    <source>
        <dbReference type="ARBA" id="ARBA00022705"/>
    </source>
</evidence>
<evidence type="ECO:0000259" key="9">
    <source>
        <dbReference type="SMART" id="SM00278"/>
    </source>
</evidence>
<dbReference type="Gene3D" id="3.20.20.140">
    <property type="entry name" value="Metal-dependent hydrolases"/>
    <property type="match status" value="1"/>
</dbReference>
<keyword evidence="3" id="KW-0237">DNA synthesis</keyword>
<dbReference type="InterPro" id="IPR003583">
    <property type="entry name" value="Hlx-hairpin-Hlx_DNA-bd_motif"/>
</dbReference>
<dbReference type="InterPro" id="IPR037160">
    <property type="entry name" value="DNA_Pol_thumb_sf"/>
</dbReference>
<name>A0A078M7N1_9STAP</name>
<dbReference type="EC" id="2.7.7.7" evidence="2"/>
<dbReference type="InterPro" id="IPR050243">
    <property type="entry name" value="PHP_phosphatase"/>
</dbReference>
<evidence type="ECO:0000256" key="7">
    <source>
        <dbReference type="ARBA" id="ARBA00022932"/>
    </source>
</evidence>
<dbReference type="GO" id="GO:0004527">
    <property type="term" value="F:exonuclease activity"/>
    <property type="evidence" value="ECO:0007669"/>
    <property type="project" value="UniProtKB-KW"/>
</dbReference>
<dbReference type="CDD" id="cd07436">
    <property type="entry name" value="PHP_PolX"/>
    <property type="match status" value="1"/>
</dbReference>
<feature type="domain" description="Polymerase/histidinol phosphatase N-terminal" evidence="10">
    <location>
        <begin position="333"/>
        <end position="412"/>
    </location>
</feature>
<keyword evidence="4" id="KW-0808">Transferase</keyword>
<dbReference type="Pfam" id="PF02811">
    <property type="entry name" value="PHP"/>
    <property type="match status" value="1"/>
</dbReference>
<dbReference type="InterPro" id="IPR029398">
    <property type="entry name" value="PolB_thumb"/>
</dbReference>
<dbReference type="OrthoDB" id="9808747at2"/>
<feature type="domain" description="Helix-hairpin-helix DNA-binding motif class 1" evidence="9">
    <location>
        <begin position="48"/>
        <end position="67"/>
    </location>
</feature>
<feature type="domain" description="Helix-hairpin-helix DNA-binding motif class 1" evidence="9">
    <location>
        <begin position="88"/>
        <end position="107"/>
    </location>
</feature>
<dbReference type="InterPro" id="IPR010996">
    <property type="entry name" value="HHH_MUS81"/>
</dbReference>
<dbReference type="SUPFAM" id="SSF47802">
    <property type="entry name" value="DNA polymerase beta, N-terminal domain-like"/>
    <property type="match status" value="1"/>
</dbReference>
<dbReference type="SUPFAM" id="SSF89550">
    <property type="entry name" value="PHP domain-like"/>
    <property type="match status" value="1"/>
</dbReference>
<dbReference type="AlphaFoldDB" id="A0A078M7N1"/>
<dbReference type="SUPFAM" id="SSF81301">
    <property type="entry name" value="Nucleotidyltransferase"/>
    <property type="match status" value="1"/>
</dbReference>
<dbReference type="SMART" id="SM00278">
    <property type="entry name" value="HhH1"/>
    <property type="match status" value="3"/>
</dbReference>
<feature type="domain" description="DNA-directed DNA polymerase X" evidence="11">
    <location>
        <begin position="1"/>
        <end position="313"/>
    </location>
</feature>
<evidence type="ECO:0000256" key="5">
    <source>
        <dbReference type="ARBA" id="ARBA00022695"/>
    </source>
</evidence>
<keyword evidence="7" id="KW-0239">DNA-directed DNA polymerase</keyword>
<evidence type="ECO:0000256" key="8">
    <source>
        <dbReference type="ARBA" id="ARBA00049244"/>
    </source>
</evidence>
<evidence type="ECO:0000313" key="13">
    <source>
        <dbReference type="Proteomes" id="UP000044136"/>
    </source>
</evidence>
<evidence type="ECO:0000256" key="4">
    <source>
        <dbReference type="ARBA" id="ARBA00022679"/>
    </source>
</evidence>
<dbReference type="InterPro" id="IPR002054">
    <property type="entry name" value="DNA-dir_DNA_pol_X"/>
</dbReference>
<dbReference type="eggNOG" id="COG1387">
    <property type="taxonomic scope" value="Bacteria"/>
</dbReference>
<dbReference type="eggNOG" id="COG1796">
    <property type="taxonomic scope" value="Bacteria"/>
</dbReference>
<dbReference type="InterPro" id="IPR027421">
    <property type="entry name" value="DNA_pol_lamdba_lyase_dom_sf"/>
</dbReference>
<accession>A0A078M7N1</accession>
<dbReference type="GO" id="GO:0005829">
    <property type="term" value="C:cytosol"/>
    <property type="evidence" value="ECO:0007669"/>
    <property type="project" value="TreeGrafter"/>
</dbReference>
<dbReference type="GO" id="GO:0006281">
    <property type="term" value="P:DNA repair"/>
    <property type="evidence" value="ECO:0007669"/>
    <property type="project" value="InterPro"/>
</dbReference>
<evidence type="ECO:0000256" key="1">
    <source>
        <dbReference type="ARBA" id="ARBA00001946"/>
    </source>
</evidence>
<dbReference type="Gene3D" id="1.10.150.110">
    <property type="entry name" value="DNA polymerase beta, N-terminal domain-like"/>
    <property type="match status" value="1"/>
</dbReference>
<evidence type="ECO:0000259" key="11">
    <source>
        <dbReference type="SMART" id="SM00483"/>
    </source>
</evidence>
<keyword evidence="12" id="KW-0269">Exonuclease</keyword>
<dbReference type="PIRSF" id="PIRSF005047">
    <property type="entry name" value="UCP005047_YshC"/>
    <property type="match status" value="1"/>
</dbReference>
<keyword evidence="12" id="KW-0378">Hydrolase</keyword>
<evidence type="ECO:0000313" key="12">
    <source>
        <dbReference type="EMBL" id="CEA00646.1"/>
    </source>
</evidence>
<dbReference type="CDD" id="cd00141">
    <property type="entry name" value="NT_POLXc"/>
    <property type="match status" value="1"/>
</dbReference>
<dbReference type="InterPro" id="IPR043519">
    <property type="entry name" value="NT_sf"/>
</dbReference>
<dbReference type="GO" id="GO:0003677">
    <property type="term" value="F:DNA binding"/>
    <property type="evidence" value="ECO:0007669"/>
    <property type="project" value="InterPro"/>
</dbReference>
<keyword evidence="6" id="KW-0235">DNA replication</keyword>
<dbReference type="SMART" id="SM00481">
    <property type="entry name" value="POLIIIAc"/>
    <property type="match status" value="1"/>
</dbReference>
<dbReference type="PANTHER" id="PTHR36928:SF1">
    <property type="entry name" value="PHOSPHATASE YCDX-RELATED"/>
    <property type="match status" value="1"/>
</dbReference>
<organism evidence="12 13">
    <name type="scientific">Jeotgalicoccus saudimassiliensis</name>
    <dbReference type="NCBI Taxonomy" id="1461582"/>
    <lineage>
        <taxon>Bacteria</taxon>
        <taxon>Bacillati</taxon>
        <taxon>Bacillota</taxon>
        <taxon>Bacilli</taxon>
        <taxon>Bacillales</taxon>
        <taxon>Staphylococcaceae</taxon>
        <taxon>Jeotgalicoccus</taxon>
    </lineage>
</organism>
<dbReference type="STRING" id="1461582.BN1048_01031"/>
<keyword evidence="5" id="KW-0548">Nucleotidyltransferase</keyword>